<evidence type="ECO:0000256" key="6">
    <source>
        <dbReference type="ARBA" id="ARBA00022692"/>
    </source>
</evidence>
<dbReference type="Pfam" id="PF05631">
    <property type="entry name" value="MFS_5"/>
    <property type="match status" value="1"/>
</dbReference>
<dbReference type="PANTHER" id="PTHR23516:SF1">
    <property type="entry name" value="MOLYBDATE-ANION TRANSPORTER"/>
    <property type="match status" value="1"/>
</dbReference>
<dbReference type="SUPFAM" id="SSF103473">
    <property type="entry name" value="MFS general substrate transporter"/>
    <property type="match status" value="1"/>
</dbReference>
<dbReference type="GO" id="GO:0015098">
    <property type="term" value="F:molybdate ion transmembrane transporter activity"/>
    <property type="evidence" value="ECO:0007669"/>
    <property type="project" value="InterPro"/>
</dbReference>
<dbReference type="EMBL" id="JANBVN010000067">
    <property type="protein sequence ID" value="KAJ9151032.1"/>
    <property type="molecule type" value="Genomic_DNA"/>
</dbReference>
<dbReference type="InterPro" id="IPR036259">
    <property type="entry name" value="MFS_trans_sf"/>
</dbReference>
<keyword evidence="7 12" id="KW-1133">Transmembrane helix</keyword>
<feature type="transmembrane region" description="Helical" evidence="12">
    <location>
        <begin position="6"/>
        <end position="25"/>
    </location>
</feature>
<dbReference type="GO" id="GO:0006811">
    <property type="term" value="P:monoatomic ion transport"/>
    <property type="evidence" value="ECO:0007669"/>
    <property type="project" value="UniProtKB-KW"/>
</dbReference>
<gene>
    <name evidence="13" type="ORF">NKR19_g5064</name>
</gene>
<dbReference type="AlphaFoldDB" id="A0AA38RLN8"/>
<evidence type="ECO:0000256" key="11">
    <source>
        <dbReference type="ARBA" id="ARBA00032555"/>
    </source>
</evidence>
<evidence type="ECO:0000256" key="4">
    <source>
        <dbReference type="ARBA" id="ARBA00022448"/>
    </source>
</evidence>
<organism evidence="13 14">
    <name type="scientific">Coniochaeta hoffmannii</name>
    <dbReference type="NCBI Taxonomy" id="91930"/>
    <lineage>
        <taxon>Eukaryota</taxon>
        <taxon>Fungi</taxon>
        <taxon>Dikarya</taxon>
        <taxon>Ascomycota</taxon>
        <taxon>Pezizomycotina</taxon>
        <taxon>Sordariomycetes</taxon>
        <taxon>Sordariomycetidae</taxon>
        <taxon>Coniochaetales</taxon>
        <taxon>Coniochaetaceae</taxon>
        <taxon>Coniochaeta</taxon>
    </lineage>
</organism>
<keyword evidence="4" id="KW-0813">Transport</keyword>
<feature type="transmembrane region" description="Helical" evidence="12">
    <location>
        <begin position="174"/>
        <end position="194"/>
    </location>
</feature>
<feature type="transmembrane region" description="Helical" evidence="12">
    <location>
        <begin position="350"/>
        <end position="368"/>
    </location>
</feature>
<evidence type="ECO:0000256" key="2">
    <source>
        <dbReference type="ARBA" id="ARBA00004651"/>
    </source>
</evidence>
<evidence type="ECO:0000256" key="8">
    <source>
        <dbReference type="ARBA" id="ARBA00023065"/>
    </source>
</evidence>
<feature type="transmembrane region" description="Helical" evidence="12">
    <location>
        <begin position="258"/>
        <end position="280"/>
    </location>
</feature>
<evidence type="ECO:0000256" key="9">
    <source>
        <dbReference type="ARBA" id="ARBA00023136"/>
    </source>
</evidence>
<evidence type="ECO:0000313" key="13">
    <source>
        <dbReference type="EMBL" id="KAJ9151032.1"/>
    </source>
</evidence>
<feature type="transmembrane region" description="Helical" evidence="12">
    <location>
        <begin position="325"/>
        <end position="344"/>
    </location>
</feature>
<keyword evidence="8" id="KW-0406">Ion transport</keyword>
<dbReference type="InterPro" id="IPR008509">
    <property type="entry name" value="MOT2/MFSD5"/>
</dbReference>
<comment type="subcellular location">
    <subcellularLocation>
        <location evidence="2">Cell membrane</location>
        <topology evidence="2">Multi-pass membrane protein</topology>
    </subcellularLocation>
</comment>
<feature type="transmembrane region" description="Helical" evidence="12">
    <location>
        <begin position="206"/>
        <end position="224"/>
    </location>
</feature>
<comment type="caution">
    <text evidence="13">The sequence shown here is derived from an EMBL/GenBank/DDBJ whole genome shotgun (WGS) entry which is preliminary data.</text>
</comment>
<dbReference type="Proteomes" id="UP001174691">
    <property type="component" value="Unassembled WGS sequence"/>
</dbReference>
<feature type="transmembrane region" description="Helical" evidence="12">
    <location>
        <begin position="74"/>
        <end position="96"/>
    </location>
</feature>
<keyword evidence="14" id="KW-1185">Reference proteome</keyword>
<keyword evidence="5" id="KW-1003">Cell membrane</keyword>
<feature type="transmembrane region" description="Helical" evidence="12">
    <location>
        <begin position="46"/>
        <end position="68"/>
    </location>
</feature>
<feature type="transmembrane region" description="Helical" evidence="12">
    <location>
        <begin position="108"/>
        <end position="127"/>
    </location>
</feature>
<evidence type="ECO:0000256" key="10">
    <source>
        <dbReference type="ARBA" id="ARBA00030646"/>
    </source>
</evidence>
<accession>A0AA38RLN8</accession>
<dbReference type="GO" id="GO:0005886">
    <property type="term" value="C:plasma membrane"/>
    <property type="evidence" value="ECO:0007669"/>
    <property type="project" value="UniProtKB-SubCell"/>
</dbReference>
<keyword evidence="6 12" id="KW-0812">Transmembrane</keyword>
<keyword evidence="9 12" id="KW-0472">Membrane</keyword>
<evidence type="ECO:0000256" key="7">
    <source>
        <dbReference type="ARBA" id="ARBA00022989"/>
    </source>
</evidence>
<evidence type="ECO:0000256" key="12">
    <source>
        <dbReference type="SAM" id="Phobius"/>
    </source>
</evidence>
<sequence length="377" mass="40826">MVTYQANLAALLALCAALFAAHYKSPKQNLATKASKASPEASQHSFLLVYALVMAADWLQGPFLYSLYTEEHGIPSSLVSTLFTTGFLSGAASGYFTGSTADRRGRKAACLFFCAAYSLSCLATMVPSIPILFVGRVLGGVSTSLLFSVFDSWMVTDFHDRELAKKGGELPRTFGTMSTLNSVVAIASGVVSEWLVTVTGTRKTPFAASVVLLGVAFWLIAVQWDENYGDTGDKKVEAQQKQRTGGNKLWNTLSNTRVLSLGLASTMFEGSMYLFVFYWTPALRSTQTTATGLPYGVIFASFMASALAASLAFNTIASSHIVRYSTLLIAILATANICFFLSISPKSEQSTFWIFCLFEATVGMYWPWMSLLNSDAP</sequence>
<evidence type="ECO:0000256" key="1">
    <source>
        <dbReference type="ARBA" id="ARBA00003019"/>
    </source>
</evidence>
<feature type="transmembrane region" description="Helical" evidence="12">
    <location>
        <begin position="292"/>
        <end position="313"/>
    </location>
</feature>
<protein>
    <recommendedName>
        <fullName evidence="3">Molybdate-anion transporter</fullName>
    </recommendedName>
    <alternativeName>
        <fullName evidence="10">Major facilitator superfamily domain-containing protein 5</fullName>
    </alternativeName>
    <alternativeName>
        <fullName evidence="11">Molybdate transporter 2 homolog</fullName>
    </alternativeName>
</protein>
<proteinExistence type="predicted"/>
<reference evidence="13" key="1">
    <citation type="submission" date="2022-07" db="EMBL/GenBank/DDBJ databases">
        <title>Fungi with potential for degradation of polypropylene.</title>
        <authorList>
            <person name="Gostincar C."/>
        </authorList>
    </citation>
    <scope>NUCLEOTIDE SEQUENCE</scope>
    <source>
        <strain evidence="13">EXF-13287</strain>
    </source>
</reference>
<evidence type="ECO:0000256" key="5">
    <source>
        <dbReference type="ARBA" id="ARBA00022475"/>
    </source>
</evidence>
<evidence type="ECO:0000256" key="3">
    <source>
        <dbReference type="ARBA" id="ARBA00021242"/>
    </source>
</evidence>
<name>A0AA38RLN8_9PEZI</name>
<dbReference type="Gene3D" id="1.20.1250.20">
    <property type="entry name" value="MFS general substrate transporter like domains"/>
    <property type="match status" value="1"/>
</dbReference>
<evidence type="ECO:0000313" key="14">
    <source>
        <dbReference type="Proteomes" id="UP001174691"/>
    </source>
</evidence>
<dbReference type="PANTHER" id="PTHR23516">
    <property type="entry name" value="SAM (S-ADENOSYL METHIONINE) TRANSPORTER"/>
    <property type="match status" value="1"/>
</dbReference>
<comment type="function">
    <text evidence="1">Mediates high-affinity intracellular uptake of the rare oligo-element molybdenum.</text>
</comment>